<dbReference type="InterPro" id="IPR057326">
    <property type="entry name" value="KR_dom"/>
</dbReference>
<organism evidence="4 5">
    <name type="scientific">Bradyrhizobium arachidis</name>
    <dbReference type="NCBI Taxonomy" id="858423"/>
    <lineage>
        <taxon>Bacteria</taxon>
        <taxon>Pseudomonadati</taxon>
        <taxon>Pseudomonadota</taxon>
        <taxon>Alphaproteobacteria</taxon>
        <taxon>Hyphomicrobiales</taxon>
        <taxon>Nitrobacteraceae</taxon>
        <taxon>Bradyrhizobium</taxon>
    </lineage>
</organism>
<evidence type="ECO:0000313" key="4">
    <source>
        <dbReference type="EMBL" id="QOZ73176.1"/>
    </source>
</evidence>
<gene>
    <name evidence="4" type="ORF">WN72_05800</name>
</gene>
<dbReference type="PANTHER" id="PTHR43669:SF3">
    <property type="entry name" value="ALCOHOL DEHYDROGENASE, PUTATIVE (AFU_ORTHOLOGUE AFUA_3G03445)-RELATED"/>
    <property type="match status" value="1"/>
</dbReference>
<evidence type="ECO:0000256" key="2">
    <source>
        <dbReference type="ARBA" id="ARBA00023002"/>
    </source>
</evidence>
<dbReference type="EMBL" id="CP030050">
    <property type="protein sequence ID" value="QOZ73176.1"/>
    <property type="molecule type" value="Genomic_DNA"/>
</dbReference>
<dbReference type="PRINTS" id="PR00081">
    <property type="entry name" value="GDHRDH"/>
</dbReference>
<dbReference type="NCBIfam" id="NF005559">
    <property type="entry name" value="PRK07231.1"/>
    <property type="match status" value="1"/>
</dbReference>
<dbReference type="RefSeq" id="WP_027565078.1">
    <property type="nucleotide sequence ID" value="NZ_AXAD01000037.1"/>
</dbReference>
<comment type="similarity">
    <text evidence="1">Belongs to the short-chain dehydrogenases/reductases (SDR) family.</text>
</comment>
<dbReference type="CDD" id="cd05233">
    <property type="entry name" value="SDR_c"/>
    <property type="match status" value="1"/>
</dbReference>
<sequence length="248" mass="25676">MKLSNKIALVTGGTSGIGLEAAKLFRQEGANVIIVGTNQVRLEAAAGQIGDGVTALRADVTKSGDVESVVSQIREKFGRIDVVFANAGMGLAAPLEAVTEEQIDTQFDVNFKGVFFTVQKAAPLLAKGGSIVVTTSFLNEVGTPGLSILSATKAALRSLVRSLGAELAPQGIRVNAVSPGPISTPFHSKLGLSSKQLDETASAIEEQVPLHRFGEPVEIARAALFLASDDSAFTTGSELVVDGGMSQL</sequence>
<dbReference type="AlphaFoldDB" id="A0AAE7NXP0"/>
<dbReference type="SUPFAM" id="SSF51735">
    <property type="entry name" value="NAD(P)-binding Rossmann-fold domains"/>
    <property type="match status" value="1"/>
</dbReference>
<keyword evidence="2" id="KW-0560">Oxidoreductase</keyword>
<evidence type="ECO:0000313" key="5">
    <source>
        <dbReference type="Proteomes" id="UP000594015"/>
    </source>
</evidence>
<dbReference type="PANTHER" id="PTHR43669">
    <property type="entry name" value="5-KETO-D-GLUCONATE 5-REDUCTASE"/>
    <property type="match status" value="1"/>
</dbReference>
<dbReference type="FunFam" id="3.40.50.720:FF:000084">
    <property type="entry name" value="Short-chain dehydrogenase reductase"/>
    <property type="match status" value="1"/>
</dbReference>
<evidence type="ECO:0000256" key="1">
    <source>
        <dbReference type="ARBA" id="ARBA00006484"/>
    </source>
</evidence>
<reference evidence="4 5" key="1">
    <citation type="submission" date="2018-06" db="EMBL/GenBank/DDBJ databases">
        <title>Comparative genomics of Bradyrhizobium nodulating Arachidis hypogaea.</title>
        <authorList>
            <person name="Li Y."/>
        </authorList>
    </citation>
    <scope>NUCLEOTIDE SEQUENCE [LARGE SCALE GENOMIC DNA]</scope>
    <source>
        <strain evidence="4 5">CCBAU 051107</strain>
    </source>
</reference>
<protein>
    <submittedName>
        <fullName evidence="4">SDR family NAD(P)-dependent oxidoreductase</fullName>
    </submittedName>
</protein>
<dbReference type="SMART" id="SM00822">
    <property type="entry name" value="PKS_KR"/>
    <property type="match status" value="1"/>
</dbReference>
<dbReference type="InterPro" id="IPR002347">
    <property type="entry name" value="SDR_fam"/>
</dbReference>
<dbReference type="InterPro" id="IPR036291">
    <property type="entry name" value="NAD(P)-bd_dom_sf"/>
</dbReference>
<dbReference type="Proteomes" id="UP000594015">
    <property type="component" value="Chromosome"/>
</dbReference>
<dbReference type="Gene3D" id="3.40.50.720">
    <property type="entry name" value="NAD(P)-binding Rossmann-like Domain"/>
    <property type="match status" value="1"/>
</dbReference>
<accession>A0AAE7NXP0</accession>
<name>A0AAE7NXP0_9BRAD</name>
<dbReference type="KEGG" id="barh:WN72_05800"/>
<dbReference type="Pfam" id="PF13561">
    <property type="entry name" value="adh_short_C2"/>
    <property type="match status" value="1"/>
</dbReference>
<dbReference type="GO" id="GO:0016491">
    <property type="term" value="F:oxidoreductase activity"/>
    <property type="evidence" value="ECO:0007669"/>
    <property type="project" value="UniProtKB-KW"/>
</dbReference>
<feature type="domain" description="Ketoreductase" evidence="3">
    <location>
        <begin position="6"/>
        <end position="180"/>
    </location>
</feature>
<evidence type="ECO:0000259" key="3">
    <source>
        <dbReference type="SMART" id="SM00822"/>
    </source>
</evidence>
<proteinExistence type="inferred from homology"/>